<dbReference type="EMBL" id="VTOW01000001">
    <property type="protein sequence ID" value="NKE69776.1"/>
    <property type="molecule type" value="Genomic_DNA"/>
</dbReference>
<dbReference type="GO" id="GO:0043022">
    <property type="term" value="F:ribosome binding"/>
    <property type="evidence" value="ECO:0007669"/>
    <property type="project" value="TreeGrafter"/>
</dbReference>
<comment type="domain">
    <text evidence="11">Consists of 3 domains; the N-terminus binds the ribosome, the middle domain has PPIase activity, while the C-terminus has intrinsic chaperone activity on its own.</text>
</comment>
<comment type="subcellular location">
    <subcellularLocation>
        <location evidence="11">Cytoplasm</location>
    </subcellularLocation>
    <text evidence="11">About half TF is bound to the ribosome near the polypeptide exit tunnel while the other half is free in the cytoplasm.</text>
</comment>
<keyword evidence="7 11" id="KW-0143">Chaperone</keyword>
<dbReference type="Proteomes" id="UP000534783">
    <property type="component" value="Unassembled WGS sequence"/>
</dbReference>
<evidence type="ECO:0000256" key="5">
    <source>
        <dbReference type="ARBA" id="ARBA00022618"/>
    </source>
</evidence>
<evidence type="ECO:0000256" key="1">
    <source>
        <dbReference type="ARBA" id="ARBA00000971"/>
    </source>
</evidence>
<dbReference type="GO" id="GO:0043335">
    <property type="term" value="P:protein unfolding"/>
    <property type="evidence" value="ECO:0007669"/>
    <property type="project" value="TreeGrafter"/>
</dbReference>
<proteinExistence type="inferred from homology"/>
<gene>
    <name evidence="11 15" type="primary">tig</name>
    <name evidence="15" type="ORF">MNODULE_03320</name>
</gene>
<dbReference type="Gene3D" id="3.30.70.1050">
    <property type="entry name" value="Trigger factor ribosome-binding domain"/>
    <property type="match status" value="1"/>
</dbReference>
<dbReference type="Pfam" id="PF05698">
    <property type="entry name" value="Trigger_C"/>
    <property type="match status" value="1"/>
</dbReference>
<dbReference type="NCBIfam" id="TIGR00115">
    <property type="entry name" value="tig"/>
    <property type="match status" value="1"/>
</dbReference>
<evidence type="ECO:0000313" key="16">
    <source>
        <dbReference type="Proteomes" id="UP000534783"/>
    </source>
</evidence>
<protein>
    <recommendedName>
        <fullName evidence="4 11">Trigger factor</fullName>
        <shortName evidence="11">TF</shortName>
        <ecNumber evidence="3 11">5.2.1.8</ecNumber>
    </recommendedName>
    <alternativeName>
        <fullName evidence="10 11">PPIase</fullName>
    </alternativeName>
</protein>
<dbReference type="GO" id="GO:0051301">
    <property type="term" value="P:cell division"/>
    <property type="evidence" value="ECO:0007669"/>
    <property type="project" value="UniProtKB-KW"/>
</dbReference>
<dbReference type="SUPFAM" id="SSF109998">
    <property type="entry name" value="Triger factor/SurA peptide-binding domain-like"/>
    <property type="match status" value="1"/>
</dbReference>
<dbReference type="HAMAP" id="MF_00303">
    <property type="entry name" value="Trigger_factor_Tig"/>
    <property type="match status" value="1"/>
</dbReference>
<dbReference type="PANTHER" id="PTHR30560">
    <property type="entry name" value="TRIGGER FACTOR CHAPERONE AND PEPTIDYL-PROLYL CIS/TRANS ISOMERASE"/>
    <property type="match status" value="1"/>
</dbReference>
<sequence>MKVQVEEITPVKKSLKIEIPQEVVSGEFEIAYSDLKKKAKLPGFRPGKAPLSLLEKKFGPSVEEDIVRKLVPEYYQRAIKEAGLSPVEFPSIEKIELKKGAPLLFTATVEIKPTIQLANYSGIPVPRKEIKVTDEEVEQTLKRLQDDQGRLEASPEDHAVQSNDYAIIDFEGSIDGKPVDQGKAEGYTLQIGSNTFPSEFESSLLGKKKGDRIEADVPYPADYPNKEIAGKSVRFKVHVKEIKNKVLPPLDDELAKDIGLSSLEELRGKIKNTLLEQRTAQQEHDQKNLLMKKLVEMHSFDVPESMVDRELHTMIDRLQERVQQPLDHESLHKEYESTAKERVKGTLLLNEIADAEKMEVTEQEIDEEINRLAQRAKVSPQEAKRAIHQQQGSLEGLKARIREEKALNRVYSLAQFEDKGETE</sequence>
<organism evidence="15 16">
    <name type="scientific">Candidatus Manganitrophus noduliformans</name>
    <dbReference type="NCBI Taxonomy" id="2606439"/>
    <lineage>
        <taxon>Bacteria</taxon>
        <taxon>Pseudomonadati</taxon>
        <taxon>Nitrospirota</taxon>
        <taxon>Nitrospiria</taxon>
        <taxon>Candidatus Troglogloeales</taxon>
        <taxon>Candidatus Manganitrophaceae</taxon>
        <taxon>Candidatus Manganitrophus</taxon>
    </lineage>
</organism>
<evidence type="ECO:0000313" key="15">
    <source>
        <dbReference type="EMBL" id="NKE69776.1"/>
    </source>
</evidence>
<keyword evidence="16" id="KW-1185">Reference proteome</keyword>
<keyword evidence="8 11" id="KW-0413">Isomerase</keyword>
<comment type="caution">
    <text evidence="15">The sequence shown here is derived from an EMBL/GenBank/DDBJ whole genome shotgun (WGS) entry which is preliminary data.</text>
</comment>
<evidence type="ECO:0000256" key="9">
    <source>
        <dbReference type="ARBA" id="ARBA00023306"/>
    </source>
</evidence>
<dbReference type="InterPro" id="IPR027304">
    <property type="entry name" value="Trigger_fact/SurA_dom_sf"/>
</dbReference>
<comment type="catalytic activity">
    <reaction evidence="1 11 12">
        <text>[protein]-peptidylproline (omega=180) = [protein]-peptidylproline (omega=0)</text>
        <dbReference type="Rhea" id="RHEA:16237"/>
        <dbReference type="Rhea" id="RHEA-COMP:10747"/>
        <dbReference type="Rhea" id="RHEA-COMP:10748"/>
        <dbReference type="ChEBI" id="CHEBI:83833"/>
        <dbReference type="ChEBI" id="CHEBI:83834"/>
        <dbReference type="EC" id="5.2.1.8"/>
    </reaction>
</comment>
<dbReference type="SUPFAM" id="SSF102735">
    <property type="entry name" value="Trigger factor ribosome-binding domain"/>
    <property type="match status" value="1"/>
</dbReference>
<dbReference type="AlphaFoldDB" id="A0A7X6I9K7"/>
<dbReference type="RefSeq" id="WP_168058060.1">
    <property type="nucleotide sequence ID" value="NZ_VTOW01000001.1"/>
</dbReference>
<dbReference type="GO" id="GO:0051083">
    <property type="term" value="P:'de novo' cotranslational protein folding"/>
    <property type="evidence" value="ECO:0007669"/>
    <property type="project" value="TreeGrafter"/>
</dbReference>
<dbReference type="GO" id="GO:0015031">
    <property type="term" value="P:protein transport"/>
    <property type="evidence" value="ECO:0007669"/>
    <property type="project" value="UniProtKB-UniRule"/>
</dbReference>
<dbReference type="GO" id="GO:0005737">
    <property type="term" value="C:cytoplasm"/>
    <property type="evidence" value="ECO:0007669"/>
    <property type="project" value="UniProtKB-SubCell"/>
</dbReference>
<dbReference type="GO" id="GO:0044183">
    <property type="term" value="F:protein folding chaperone"/>
    <property type="evidence" value="ECO:0007669"/>
    <property type="project" value="TreeGrafter"/>
</dbReference>
<dbReference type="Gene3D" id="3.10.50.40">
    <property type="match status" value="1"/>
</dbReference>
<keyword evidence="6 11" id="KW-0697">Rotamase</keyword>
<dbReference type="InterPro" id="IPR005215">
    <property type="entry name" value="Trig_fac"/>
</dbReference>
<evidence type="ECO:0000256" key="2">
    <source>
        <dbReference type="ARBA" id="ARBA00005464"/>
    </source>
</evidence>
<dbReference type="GO" id="GO:0003755">
    <property type="term" value="F:peptidyl-prolyl cis-trans isomerase activity"/>
    <property type="evidence" value="ECO:0007669"/>
    <property type="project" value="UniProtKB-UniRule"/>
</dbReference>
<dbReference type="Pfam" id="PF00254">
    <property type="entry name" value="FKBP_C"/>
    <property type="match status" value="1"/>
</dbReference>
<accession>A0A7X6I9K7</accession>
<dbReference type="PIRSF" id="PIRSF003095">
    <property type="entry name" value="Trigger_factor"/>
    <property type="match status" value="1"/>
</dbReference>
<dbReference type="InterPro" id="IPR001179">
    <property type="entry name" value="PPIase_FKBP_dom"/>
</dbReference>
<dbReference type="InterPro" id="IPR008881">
    <property type="entry name" value="Trigger_fac_ribosome-bd_bac"/>
</dbReference>
<evidence type="ECO:0000256" key="12">
    <source>
        <dbReference type="PROSITE-ProRule" id="PRU00277"/>
    </source>
</evidence>
<evidence type="ECO:0000256" key="7">
    <source>
        <dbReference type="ARBA" id="ARBA00023186"/>
    </source>
</evidence>
<dbReference type="SUPFAM" id="SSF54534">
    <property type="entry name" value="FKBP-like"/>
    <property type="match status" value="1"/>
</dbReference>
<evidence type="ECO:0000256" key="8">
    <source>
        <dbReference type="ARBA" id="ARBA00023235"/>
    </source>
</evidence>
<dbReference type="PROSITE" id="PS50059">
    <property type="entry name" value="FKBP_PPIASE"/>
    <property type="match status" value="1"/>
</dbReference>
<name>A0A7X6I9K7_9BACT</name>
<dbReference type="InterPro" id="IPR046357">
    <property type="entry name" value="PPIase_dom_sf"/>
</dbReference>
<feature type="domain" description="PPIase FKBP-type" evidence="14">
    <location>
        <begin position="163"/>
        <end position="264"/>
    </location>
</feature>
<evidence type="ECO:0000259" key="14">
    <source>
        <dbReference type="PROSITE" id="PS50059"/>
    </source>
</evidence>
<evidence type="ECO:0000256" key="13">
    <source>
        <dbReference type="RuleBase" id="RU003914"/>
    </source>
</evidence>
<evidence type="ECO:0000256" key="10">
    <source>
        <dbReference type="ARBA" id="ARBA00029986"/>
    </source>
</evidence>
<comment type="function">
    <text evidence="11">Involved in protein export. Acts as a chaperone by maintaining the newly synthesized protein in an open conformation. Functions as a peptidyl-prolyl cis-trans isomerase.</text>
</comment>
<dbReference type="EC" id="5.2.1.8" evidence="3 11"/>
<evidence type="ECO:0000256" key="3">
    <source>
        <dbReference type="ARBA" id="ARBA00013194"/>
    </source>
</evidence>
<evidence type="ECO:0000256" key="6">
    <source>
        <dbReference type="ARBA" id="ARBA00023110"/>
    </source>
</evidence>
<keyword evidence="11" id="KW-0963">Cytoplasm</keyword>
<comment type="similarity">
    <text evidence="2 11 13">Belongs to the FKBP-type PPIase family. Tig subfamily.</text>
</comment>
<keyword evidence="9 11" id="KW-0131">Cell cycle</keyword>
<dbReference type="InterPro" id="IPR037041">
    <property type="entry name" value="Trigger_fac_C_sf"/>
</dbReference>
<reference evidence="15 16" key="1">
    <citation type="journal article" date="2020" name="Nature">
        <title>Bacterial chemolithoautotrophy via manganese oxidation.</title>
        <authorList>
            <person name="Yu H."/>
            <person name="Leadbetter J.R."/>
        </authorList>
    </citation>
    <scope>NUCLEOTIDE SEQUENCE [LARGE SCALE GENOMIC DNA]</scope>
    <source>
        <strain evidence="15 16">Mn-1</strain>
    </source>
</reference>
<dbReference type="Gene3D" id="1.10.3120.10">
    <property type="entry name" value="Trigger factor, C-terminal domain"/>
    <property type="match status" value="1"/>
</dbReference>
<dbReference type="InterPro" id="IPR008880">
    <property type="entry name" value="Trigger_fac_C"/>
</dbReference>
<evidence type="ECO:0000256" key="11">
    <source>
        <dbReference type="HAMAP-Rule" id="MF_00303"/>
    </source>
</evidence>
<dbReference type="FunFam" id="3.10.50.40:FF:000001">
    <property type="entry name" value="Trigger factor"/>
    <property type="match status" value="1"/>
</dbReference>
<dbReference type="Pfam" id="PF05697">
    <property type="entry name" value="Trigger_N"/>
    <property type="match status" value="1"/>
</dbReference>
<evidence type="ECO:0000256" key="4">
    <source>
        <dbReference type="ARBA" id="ARBA00016902"/>
    </source>
</evidence>
<dbReference type="InterPro" id="IPR036611">
    <property type="entry name" value="Trigger_fac_ribosome-bd_sf"/>
</dbReference>
<keyword evidence="5 11" id="KW-0132">Cell division</keyword>
<dbReference type="PANTHER" id="PTHR30560:SF3">
    <property type="entry name" value="TRIGGER FACTOR-LIKE PROTEIN TIG, CHLOROPLASTIC"/>
    <property type="match status" value="1"/>
</dbReference>